<protein>
    <submittedName>
        <fullName evidence="2">Zinc-binding dehydrogenase</fullName>
    </submittedName>
</protein>
<dbReference type="InterPro" id="IPR052711">
    <property type="entry name" value="Zinc_ADH-like"/>
</dbReference>
<feature type="domain" description="Enoyl reductase (ER)" evidence="1">
    <location>
        <begin position="8"/>
        <end position="329"/>
    </location>
</feature>
<dbReference type="SMART" id="SM00829">
    <property type="entry name" value="PKS_ER"/>
    <property type="match status" value="1"/>
</dbReference>
<reference evidence="3" key="1">
    <citation type="journal article" date="2019" name="Int. J. Syst. Evol. Microbiol.">
        <title>The Global Catalogue of Microorganisms (GCM) 10K type strain sequencing project: providing services to taxonomists for standard genome sequencing and annotation.</title>
        <authorList>
            <consortium name="The Broad Institute Genomics Platform"/>
            <consortium name="The Broad Institute Genome Sequencing Center for Infectious Disease"/>
            <person name="Wu L."/>
            <person name="Ma J."/>
        </authorList>
    </citation>
    <scope>NUCLEOTIDE SEQUENCE [LARGE SCALE GENOMIC DNA]</scope>
    <source>
        <strain evidence="3">CCUG 53762</strain>
    </source>
</reference>
<dbReference type="Proteomes" id="UP001597118">
    <property type="component" value="Unassembled WGS sequence"/>
</dbReference>
<name>A0ABW4I9B1_9SPHI</name>
<gene>
    <name evidence="2" type="ORF">ACFSAH_05495</name>
</gene>
<dbReference type="InterPro" id="IPR036291">
    <property type="entry name" value="NAD(P)-bd_dom_sf"/>
</dbReference>
<dbReference type="PANTHER" id="PTHR45033:SF3">
    <property type="entry name" value="DEHYDROGENASE, PUTATIVE (AFU_ORTHOLOGUE AFUA_2G13270)-RELATED"/>
    <property type="match status" value="1"/>
</dbReference>
<keyword evidence="3" id="KW-1185">Reference proteome</keyword>
<evidence type="ECO:0000313" key="3">
    <source>
        <dbReference type="Proteomes" id="UP001597118"/>
    </source>
</evidence>
<sequence>MKALVLKAIDEPFVFEDIEKPILESGEVLVKIKAAALNRRDYWIKKGQYAGLKFPIVLGSDGAGVVEEVYDDKYRHLLGKEVVINPALKWGGEEDYQGKEFNILGLPTNGTFAEFVKVDATNIYEKPEHLSFREAAAFPLAGLTAYRAVFQKGKLKKGENVLIVGAGGGAATFALHWAVKAGANVYVTSGSEEKIQKAKALGAIEGFNYKNENWDQELMVKVSGFDLIIDSVLGDSFAKHLNYANPGARIVFFGATAGNLPQLNGRIIFMKQIQILGTMMGSPKDFAAMLDFINHHKIHPEIDSEYALQDAETAIHLMDSFSQFGKIVLEV</sequence>
<dbReference type="Pfam" id="PF00107">
    <property type="entry name" value="ADH_zinc_N"/>
    <property type="match status" value="1"/>
</dbReference>
<dbReference type="PANTHER" id="PTHR45033">
    <property type="match status" value="1"/>
</dbReference>
<dbReference type="EMBL" id="JBHUDG010000004">
    <property type="protein sequence ID" value="MFD1629323.1"/>
    <property type="molecule type" value="Genomic_DNA"/>
</dbReference>
<dbReference type="SUPFAM" id="SSF50129">
    <property type="entry name" value="GroES-like"/>
    <property type="match status" value="1"/>
</dbReference>
<dbReference type="Gene3D" id="3.90.180.10">
    <property type="entry name" value="Medium-chain alcohol dehydrogenases, catalytic domain"/>
    <property type="match status" value="1"/>
</dbReference>
<evidence type="ECO:0000313" key="2">
    <source>
        <dbReference type="EMBL" id="MFD1629323.1"/>
    </source>
</evidence>
<dbReference type="InterPro" id="IPR013149">
    <property type="entry name" value="ADH-like_C"/>
</dbReference>
<dbReference type="SUPFAM" id="SSF51735">
    <property type="entry name" value="NAD(P)-binding Rossmann-fold domains"/>
    <property type="match status" value="1"/>
</dbReference>
<accession>A0ABW4I9B1</accession>
<comment type="caution">
    <text evidence="2">The sequence shown here is derived from an EMBL/GenBank/DDBJ whole genome shotgun (WGS) entry which is preliminary data.</text>
</comment>
<evidence type="ECO:0000259" key="1">
    <source>
        <dbReference type="SMART" id="SM00829"/>
    </source>
</evidence>
<dbReference type="InterPro" id="IPR020843">
    <property type="entry name" value="ER"/>
</dbReference>
<organism evidence="2 3">
    <name type="scientific">Pseudopedobacter beijingensis</name>
    <dbReference type="NCBI Taxonomy" id="1207056"/>
    <lineage>
        <taxon>Bacteria</taxon>
        <taxon>Pseudomonadati</taxon>
        <taxon>Bacteroidota</taxon>
        <taxon>Sphingobacteriia</taxon>
        <taxon>Sphingobacteriales</taxon>
        <taxon>Sphingobacteriaceae</taxon>
        <taxon>Pseudopedobacter</taxon>
    </lineage>
</organism>
<dbReference type="Pfam" id="PF08240">
    <property type="entry name" value="ADH_N"/>
    <property type="match status" value="1"/>
</dbReference>
<proteinExistence type="predicted"/>
<dbReference type="RefSeq" id="WP_379661703.1">
    <property type="nucleotide sequence ID" value="NZ_JBHUDG010000004.1"/>
</dbReference>
<dbReference type="InterPro" id="IPR013154">
    <property type="entry name" value="ADH-like_N"/>
</dbReference>
<dbReference type="Gene3D" id="3.40.50.720">
    <property type="entry name" value="NAD(P)-binding Rossmann-like Domain"/>
    <property type="match status" value="1"/>
</dbReference>
<dbReference type="InterPro" id="IPR011032">
    <property type="entry name" value="GroES-like_sf"/>
</dbReference>